<protein>
    <recommendedName>
        <fullName evidence="2">Sialidase domain-containing protein</fullName>
    </recommendedName>
</protein>
<dbReference type="AlphaFoldDB" id="A0A9W7G099"/>
<dbReference type="InterPro" id="IPR036278">
    <property type="entry name" value="Sialidase_sf"/>
</dbReference>
<keyword evidence="1" id="KW-0732">Signal</keyword>
<dbReference type="GO" id="GO:0005737">
    <property type="term" value="C:cytoplasm"/>
    <property type="evidence" value="ECO:0007669"/>
    <property type="project" value="TreeGrafter"/>
</dbReference>
<dbReference type="GO" id="GO:0016020">
    <property type="term" value="C:membrane"/>
    <property type="evidence" value="ECO:0007669"/>
    <property type="project" value="TreeGrafter"/>
</dbReference>
<dbReference type="Pfam" id="PF13088">
    <property type="entry name" value="BNR_2"/>
    <property type="match status" value="1"/>
</dbReference>
<dbReference type="PANTHER" id="PTHR10628">
    <property type="entry name" value="SIALIDASE"/>
    <property type="match status" value="1"/>
</dbReference>
<accession>A0A9W7G099</accession>
<feature type="chain" id="PRO_5040760152" description="Sialidase domain-containing protein" evidence="1">
    <location>
        <begin position="16"/>
        <end position="391"/>
    </location>
</feature>
<dbReference type="SUPFAM" id="SSF50939">
    <property type="entry name" value="Sialidases"/>
    <property type="match status" value="1"/>
</dbReference>
<dbReference type="Proteomes" id="UP001165065">
    <property type="component" value="Unassembled WGS sequence"/>
</dbReference>
<dbReference type="InterPro" id="IPR011040">
    <property type="entry name" value="Sialidase"/>
</dbReference>
<dbReference type="InterPro" id="IPR026856">
    <property type="entry name" value="Sialidase_fam"/>
</dbReference>
<reference evidence="4" key="1">
    <citation type="journal article" date="2023" name="Commun. Biol.">
        <title>Genome analysis of Parmales, the sister group of diatoms, reveals the evolutionary specialization of diatoms from phago-mixotrophs to photoautotrophs.</title>
        <authorList>
            <person name="Ban H."/>
            <person name="Sato S."/>
            <person name="Yoshikawa S."/>
            <person name="Yamada K."/>
            <person name="Nakamura Y."/>
            <person name="Ichinomiya M."/>
            <person name="Sato N."/>
            <person name="Blanc-Mathieu R."/>
            <person name="Endo H."/>
            <person name="Kuwata A."/>
            <person name="Ogata H."/>
        </authorList>
    </citation>
    <scope>NUCLEOTIDE SEQUENCE [LARGE SCALE GENOMIC DNA]</scope>
</reference>
<dbReference type="CDD" id="cd15482">
    <property type="entry name" value="Sialidase_non-viral"/>
    <property type="match status" value="1"/>
</dbReference>
<evidence type="ECO:0000259" key="2">
    <source>
        <dbReference type="Pfam" id="PF13088"/>
    </source>
</evidence>
<dbReference type="GO" id="GO:0004308">
    <property type="term" value="F:exo-alpha-sialidase activity"/>
    <property type="evidence" value="ECO:0007669"/>
    <property type="project" value="InterPro"/>
</dbReference>
<organism evidence="3 4">
    <name type="scientific">Triparma columacea</name>
    <dbReference type="NCBI Taxonomy" id="722753"/>
    <lineage>
        <taxon>Eukaryota</taxon>
        <taxon>Sar</taxon>
        <taxon>Stramenopiles</taxon>
        <taxon>Ochrophyta</taxon>
        <taxon>Bolidophyceae</taxon>
        <taxon>Parmales</taxon>
        <taxon>Triparmaceae</taxon>
        <taxon>Triparma</taxon>
    </lineage>
</organism>
<proteinExistence type="predicted"/>
<dbReference type="GO" id="GO:0006689">
    <property type="term" value="P:ganglioside catabolic process"/>
    <property type="evidence" value="ECO:0007669"/>
    <property type="project" value="TreeGrafter"/>
</dbReference>
<keyword evidence="4" id="KW-1185">Reference proteome</keyword>
<gene>
    <name evidence="3" type="ORF">TrCOL_g2294</name>
</gene>
<name>A0A9W7G099_9STRA</name>
<evidence type="ECO:0000256" key="1">
    <source>
        <dbReference type="SAM" id="SignalP"/>
    </source>
</evidence>
<dbReference type="PANTHER" id="PTHR10628:SF30">
    <property type="entry name" value="EXO-ALPHA-SIALIDASE"/>
    <property type="match status" value="1"/>
</dbReference>
<dbReference type="Gene3D" id="2.120.10.10">
    <property type="match status" value="1"/>
</dbReference>
<evidence type="ECO:0000313" key="3">
    <source>
        <dbReference type="EMBL" id="GMI27478.1"/>
    </source>
</evidence>
<sequence length="391" mass="42698">MANLLLLILPVWSLATPDGFPPALHRKGCLPEDGQAKLFCPEVVLDDTETYGCYKIPTIMRTLDGTLLAMVEARKYSCDDQGYVDLRLRRSQDEGKTWEPSILVHGQPDETWTTVGDGTGVVDHTTGVIHLLHTHNNTRLFLSNSADEGLTWSEPVDVSETLKLGTTDTGWVGTGHAGGMQLSAGPKAGRLIIPTYSGSGSYAVYSDDQGATWSTGEPVTGVEFGKDSGAGEHQISETGTFAEDGTPILLMNRRNSPKMPNLIGITSRGRRLLSYSHDGGETWGEVWQAKELPEPIKGCEGSTIFHEPSNKLYFSHPDPKHGLFRANMKVWSSADAGKSWQEEAVVWDSAAGYSALVNMKDDNTLGLFYGRNNHTMTIFEAQEMSFATVEL</sequence>
<dbReference type="GO" id="GO:0009313">
    <property type="term" value="P:oligosaccharide catabolic process"/>
    <property type="evidence" value="ECO:0007669"/>
    <property type="project" value="TreeGrafter"/>
</dbReference>
<dbReference type="EMBL" id="BRYA01000645">
    <property type="protein sequence ID" value="GMI27478.1"/>
    <property type="molecule type" value="Genomic_DNA"/>
</dbReference>
<comment type="caution">
    <text evidence="3">The sequence shown here is derived from an EMBL/GenBank/DDBJ whole genome shotgun (WGS) entry which is preliminary data.</text>
</comment>
<feature type="domain" description="Sialidase" evidence="2">
    <location>
        <begin position="65"/>
        <end position="361"/>
    </location>
</feature>
<dbReference type="OrthoDB" id="2739686at2759"/>
<feature type="signal peptide" evidence="1">
    <location>
        <begin position="1"/>
        <end position="15"/>
    </location>
</feature>
<evidence type="ECO:0000313" key="4">
    <source>
        <dbReference type="Proteomes" id="UP001165065"/>
    </source>
</evidence>